<dbReference type="EMBL" id="JAQIZT010000001">
    <property type="protein sequence ID" value="KAJ7014383.1"/>
    <property type="molecule type" value="Genomic_DNA"/>
</dbReference>
<evidence type="ECO:0000313" key="1">
    <source>
        <dbReference type="EMBL" id="KAJ7014383.1"/>
    </source>
</evidence>
<gene>
    <name evidence="1" type="ORF">NC653_003869</name>
</gene>
<dbReference type="PANTHER" id="PTHR48435:SF1">
    <property type="entry name" value="POLYPROTEIN"/>
    <property type="match status" value="1"/>
</dbReference>
<proteinExistence type="predicted"/>
<name>A0AAD6RSK1_9ROSI</name>
<dbReference type="InterPro" id="IPR053098">
    <property type="entry name" value="Petuviruses_polyprotein"/>
</dbReference>
<comment type="caution">
    <text evidence="1">The sequence shown here is derived from an EMBL/GenBank/DDBJ whole genome shotgun (WGS) entry which is preliminary data.</text>
</comment>
<accession>A0AAD6RSK1</accession>
<reference evidence="1 2" key="1">
    <citation type="journal article" date="2023" name="Mol. Ecol. Resour.">
        <title>Chromosome-level genome assembly of a triploid poplar Populus alba 'Berolinensis'.</title>
        <authorList>
            <person name="Chen S."/>
            <person name="Yu Y."/>
            <person name="Wang X."/>
            <person name="Wang S."/>
            <person name="Zhang T."/>
            <person name="Zhou Y."/>
            <person name="He R."/>
            <person name="Meng N."/>
            <person name="Wang Y."/>
            <person name="Liu W."/>
            <person name="Liu Z."/>
            <person name="Liu J."/>
            <person name="Guo Q."/>
            <person name="Huang H."/>
            <person name="Sederoff R.R."/>
            <person name="Wang G."/>
            <person name="Qu G."/>
            <person name="Chen S."/>
        </authorList>
    </citation>
    <scope>NUCLEOTIDE SEQUENCE [LARGE SCALE GENOMIC DNA]</scope>
    <source>
        <strain evidence="1">SC-2020</strain>
    </source>
</reference>
<keyword evidence="2" id="KW-1185">Reference proteome</keyword>
<protein>
    <submittedName>
        <fullName evidence="1">Uncharacterized protein</fullName>
    </submittedName>
</protein>
<organism evidence="1 2">
    <name type="scientific">Populus alba x Populus x berolinensis</name>
    <dbReference type="NCBI Taxonomy" id="444605"/>
    <lineage>
        <taxon>Eukaryota</taxon>
        <taxon>Viridiplantae</taxon>
        <taxon>Streptophyta</taxon>
        <taxon>Embryophyta</taxon>
        <taxon>Tracheophyta</taxon>
        <taxon>Spermatophyta</taxon>
        <taxon>Magnoliopsida</taxon>
        <taxon>eudicotyledons</taxon>
        <taxon>Gunneridae</taxon>
        <taxon>Pentapetalae</taxon>
        <taxon>rosids</taxon>
        <taxon>fabids</taxon>
        <taxon>Malpighiales</taxon>
        <taxon>Salicaceae</taxon>
        <taxon>Saliceae</taxon>
        <taxon>Populus</taxon>
    </lineage>
</organism>
<dbReference type="PANTHER" id="PTHR48435">
    <property type="entry name" value="POLYPROTEIN"/>
    <property type="match status" value="1"/>
</dbReference>
<sequence length="137" mass="15550">MAYRVQNHAFDLILLVTNDALLIIVDTNQRATCTHVPRQIPKEDLQKLFPSCWIFNYEKLYQSSAPIQSTAPEFTKKADGTIEIIFKKGESSTSPLGIFPPSISMMQPAQDPLTVPVEYFSKDSLLVYSLLRTTMFF</sequence>
<dbReference type="Proteomes" id="UP001164929">
    <property type="component" value="Chromosome 1"/>
</dbReference>
<dbReference type="AlphaFoldDB" id="A0AAD6RSK1"/>
<evidence type="ECO:0000313" key="2">
    <source>
        <dbReference type="Proteomes" id="UP001164929"/>
    </source>
</evidence>